<dbReference type="AlphaFoldDB" id="A0A8K0CXT0"/>
<proteinExistence type="predicted"/>
<dbReference type="Proteomes" id="UP000801492">
    <property type="component" value="Unassembled WGS sequence"/>
</dbReference>
<reference evidence="1" key="1">
    <citation type="submission" date="2019-08" db="EMBL/GenBank/DDBJ databases">
        <title>The genome of the North American firefly Photinus pyralis.</title>
        <authorList>
            <consortium name="Photinus pyralis genome working group"/>
            <person name="Fallon T.R."/>
            <person name="Sander Lower S.E."/>
            <person name="Weng J.-K."/>
        </authorList>
    </citation>
    <scope>NUCLEOTIDE SEQUENCE</scope>
    <source>
        <strain evidence="1">TRF0915ILg1</strain>
        <tissue evidence="1">Whole body</tissue>
    </source>
</reference>
<organism evidence="1 2">
    <name type="scientific">Ignelater luminosus</name>
    <name type="common">Cucubano</name>
    <name type="synonym">Pyrophorus luminosus</name>
    <dbReference type="NCBI Taxonomy" id="2038154"/>
    <lineage>
        <taxon>Eukaryota</taxon>
        <taxon>Metazoa</taxon>
        <taxon>Ecdysozoa</taxon>
        <taxon>Arthropoda</taxon>
        <taxon>Hexapoda</taxon>
        <taxon>Insecta</taxon>
        <taxon>Pterygota</taxon>
        <taxon>Neoptera</taxon>
        <taxon>Endopterygota</taxon>
        <taxon>Coleoptera</taxon>
        <taxon>Polyphaga</taxon>
        <taxon>Elateriformia</taxon>
        <taxon>Elateroidea</taxon>
        <taxon>Elateridae</taxon>
        <taxon>Agrypninae</taxon>
        <taxon>Pyrophorini</taxon>
        <taxon>Ignelater</taxon>
    </lineage>
</organism>
<name>A0A8K0CXT0_IGNLU</name>
<comment type="caution">
    <text evidence="1">The sequence shown here is derived from an EMBL/GenBank/DDBJ whole genome shotgun (WGS) entry which is preliminary data.</text>
</comment>
<sequence>MEYRPKVALIARDKLCKIFVKKTVILRRCEGSRFGENPYYRHPNRPAFYNFNKQYKKENKWRGDIGVLEAKGPSSRQMRDKLLLVAPACDRTGISDRSAAIIAFAVLRDVGIISEEDPSFIVDRSKIRRERSQMIQSLQNNNEIEQLIALYFDGRRDKILNVDKVVGIFHRSVKIEDHYILLKKLAIIILVT</sequence>
<evidence type="ECO:0000313" key="2">
    <source>
        <dbReference type="Proteomes" id="UP000801492"/>
    </source>
</evidence>
<dbReference type="OrthoDB" id="6783620at2759"/>
<accession>A0A8K0CXT0</accession>
<protein>
    <submittedName>
        <fullName evidence="1">Uncharacterized protein</fullName>
    </submittedName>
</protein>
<evidence type="ECO:0000313" key="1">
    <source>
        <dbReference type="EMBL" id="KAF2893366.1"/>
    </source>
</evidence>
<keyword evidence="2" id="KW-1185">Reference proteome</keyword>
<gene>
    <name evidence="1" type="ORF">ILUMI_12807</name>
</gene>
<dbReference type="EMBL" id="VTPC01008030">
    <property type="protein sequence ID" value="KAF2893366.1"/>
    <property type="molecule type" value="Genomic_DNA"/>
</dbReference>